<reference evidence="13 14" key="1">
    <citation type="submission" date="2024-04" db="EMBL/GenBank/DDBJ databases">
        <title>Tritrichomonas musculus Genome.</title>
        <authorList>
            <person name="Alves-Ferreira E."/>
            <person name="Grigg M."/>
            <person name="Lorenzi H."/>
            <person name="Galac M."/>
        </authorList>
    </citation>
    <scope>NUCLEOTIDE SEQUENCE [LARGE SCALE GENOMIC DNA]</scope>
    <source>
        <strain evidence="13 14">EAF2021</strain>
    </source>
</reference>
<dbReference type="EC" id="2.7.11.1" evidence="2"/>
<accession>A0ABR2IJT2</accession>
<evidence type="ECO:0000256" key="8">
    <source>
        <dbReference type="ARBA" id="ARBA00047899"/>
    </source>
</evidence>
<comment type="catalytic activity">
    <reaction evidence="9">
        <text>L-seryl-[protein] + ATP = O-phospho-L-seryl-[protein] + ADP + H(+)</text>
        <dbReference type="Rhea" id="RHEA:17989"/>
        <dbReference type="Rhea" id="RHEA-COMP:9863"/>
        <dbReference type="Rhea" id="RHEA-COMP:11604"/>
        <dbReference type="ChEBI" id="CHEBI:15378"/>
        <dbReference type="ChEBI" id="CHEBI:29999"/>
        <dbReference type="ChEBI" id="CHEBI:30616"/>
        <dbReference type="ChEBI" id="CHEBI:83421"/>
        <dbReference type="ChEBI" id="CHEBI:456216"/>
        <dbReference type="EC" id="2.7.11.1"/>
    </reaction>
</comment>
<comment type="caution">
    <text evidence="13">The sequence shown here is derived from an EMBL/GenBank/DDBJ whole genome shotgun (WGS) entry which is preliminary data.</text>
</comment>
<dbReference type="SUPFAM" id="SSF48371">
    <property type="entry name" value="ARM repeat"/>
    <property type="match status" value="1"/>
</dbReference>
<evidence type="ECO:0000256" key="1">
    <source>
        <dbReference type="ARBA" id="ARBA00011031"/>
    </source>
</evidence>
<dbReference type="Gene3D" id="3.30.1010.10">
    <property type="entry name" value="Phosphatidylinositol 3-kinase Catalytic Subunit, Chain A, domain 4"/>
    <property type="match status" value="1"/>
</dbReference>
<dbReference type="InterPro" id="IPR000403">
    <property type="entry name" value="PI3/4_kinase_cat_dom"/>
</dbReference>
<dbReference type="InterPro" id="IPR050517">
    <property type="entry name" value="DDR_Repair_Kinase"/>
</dbReference>
<dbReference type="SMART" id="SM00146">
    <property type="entry name" value="PI3Kc"/>
    <property type="match status" value="1"/>
</dbReference>
<organism evidence="13 14">
    <name type="scientific">Tritrichomonas musculus</name>
    <dbReference type="NCBI Taxonomy" id="1915356"/>
    <lineage>
        <taxon>Eukaryota</taxon>
        <taxon>Metamonada</taxon>
        <taxon>Parabasalia</taxon>
        <taxon>Tritrichomonadida</taxon>
        <taxon>Tritrichomonadidae</taxon>
        <taxon>Tritrichomonas</taxon>
    </lineage>
</organism>
<dbReference type="Gene3D" id="1.20.120.150">
    <property type="entry name" value="FKBP12-rapamycin binding domain"/>
    <property type="match status" value="1"/>
</dbReference>
<evidence type="ECO:0000259" key="12">
    <source>
        <dbReference type="PROSITE" id="PS51190"/>
    </source>
</evidence>
<dbReference type="PANTHER" id="PTHR11139:SF9">
    <property type="entry name" value="SERINE_THREONINE-PROTEIN KINASE MTOR"/>
    <property type="match status" value="1"/>
</dbReference>
<evidence type="ECO:0000256" key="7">
    <source>
        <dbReference type="ARBA" id="ARBA00022840"/>
    </source>
</evidence>
<gene>
    <name evidence="13" type="ORF">M9Y10_011575</name>
</gene>
<dbReference type="SMART" id="SM01343">
    <property type="entry name" value="FATC"/>
    <property type="match status" value="1"/>
</dbReference>
<feature type="domain" description="PI3K/PI4K catalytic" evidence="10">
    <location>
        <begin position="1975"/>
        <end position="2295"/>
    </location>
</feature>
<dbReference type="PROSITE" id="PS51190">
    <property type="entry name" value="FATC"/>
    <property type="match status" value="1"/>
</dbReference>
<feature type="domain" description="FATC" evidence="12">
    <location>
        <begin position="2303"/>
        <end position="2335"/>
    </location>
</feature>
<evidence type="ECO:0000256" key="9">
    <source>
        <dbReference type="ARBA" id="ARBA00048679"/>
    </source>
</evidence>
<sequence>MSSRKKSSSFSSKFGNPIAKENYFMIQEEEVQKTNIDSLEYYLNEIIKSSNNINSPDFRVAVSSFQKFIFNKYEAERLSHNERNFLNELFKSISINREKRTTFEYTIYTRAIVSVEFGDKMIIANYLSNTINFIKPDNNKLTWENLGVVLEFLKKTLKNGVYLIISNLKSISYDWIQDQNKMISGFYLLCLLLKQFHDFLEPYFSQIQAMIISGLTEGGGPDVVLEAIDIAIDLQKNKNVNFKLHHFCNSLVMFLKISEKKWSIKNILFAIEKILDNFPEYAKDLSFSVNPADLLKDIKNSENVLNGLQIAPFYVRTLKVNTDSNDMINKLIEMYYNLLSHRSPYRIDALISLANIIFISKMNNYNINSDFQNKLYQKLTKYFDIDQVYYTYIALLTMRDASNFDNDAKMIFIITRPINQWIVDGFYNYCKILEAKNIKNAKPDLKQRIDRIFLVYFNNIILNQSSADKIIFALEGILKLNISMSLIPIPLANKYSLLMNHNDYKVRKLTSEFITKYQKEKPTLEILCRILSIIGTEFTNLKDDLFRNLRREPEDPAIIPLLVSLLHDSSTLIQNYSLLYLIDLIHLDGVPEIITDFLRSTGEEMKLTTGILSKRSLRFFETVCIAYREKKNPIFQTILFPFADFLINHILQSEILPHIGLIILSYMIPISTKDTIKRIDLDKLVKHIEQSLVPHSSYRRLESTFDLLLVALKETDLRFTIYDKHFIILNKLHTICQLNKRSVNQKKLLDTISTVGAINPQYVKTQMNSIFDNEEESDVIVNTPMHFLSISKSDKVLEKLNFAATGIAVKTLLEIMDEQILSTLFSSAIEALEKIIKGGSVIDDSLLKDVFNHISSILENDDNPSNVPKMISALQAMVVVLRERIEPLMPSIIEYIYSNWNRFDHSLLIKIIEFIPISCGYDILKPYIFKLASLLVTDLNNCPTQMADDIYSVFESLSIYLPIIGVVIIPPLITWINNHAYNTKVCSPMIKKLCTLLSSKRGGKEYSTQIIRTMIKIVHINKELHDDSLSVIRILADLMGQRFILYLPSLQSVFFISPNDELTRIINAYKSGNICKGPDKGIKVKKEVIQPKKDLNAELYQEMDSTTNFDSFKPPNEASDGTQWQLWWDRFSSFFFDNIPCRAIKTCKEIAKKYSLMKDKLFPLAYCICRTINLQKYQCLDEWLVKTIKSAPSSILRTFLYIYEIYEILDLKILNFNPRVVARKAMEIDSYALAIHIYENIFQSERRVSEDTANSLITLNQHLGFTDAANGILKVTNTQGQSELSEKLGLWEDALKQYVNDPNGVHALGPNYNFVSVCSNMEPKSTLSIMNCLNHLSRFSELNELANSVLNNPNYPNSSDMRLRSLRFAATASWHLFNYSDFEKFAEQFINESKGRKKPSEDSENPDEINENYYIVVMYNILKKNFQAARRIISKIHASSCKKLFPMLGENYELVYEDMSIISSLVEAKEVIQYIELDELAKNPEKTIREDACNSMNRIRQLWKIRFTKLKPISSVLHDHLCIRSIVLPISEQSEGFLTLIDAAIDQKRLELAESVLQYCESKDPKCEKYRSMRCKLIWARGEKKEAISSLSKLELTKETNMMLAQWIFEYGDAQKARNQLEKEISEINNLDKDSLMNYNTDLAFAELEVWANINLVLYRSNPSQINYIVDSLEGFMNALSMAKSNSILTFTLRVLHVLFNHECEELYTKFENILKSGKISLSAWSDVVIQLMSRLASSNLGLRKTIGDLIKTIGLSHPHSVLLSLMVMTYFEGTEKQRISREIINEIRQKHPLVVSSLSRFSLELQKVALSWWEATVSKIDEVSRLYADNITHENVILHSKSGTNIKDQISPQCQMILCEICKALKNLDKMVLAAPSSFYEISYSNEFGHAMETASHWRKVYERTKDITAFQVSWNYYTTVFYAVRPLLSNLSNFTLSDASPYLANFTSEKALIPVPGTYSLTNEMKHVHIASLDQNVTIIDSKQRPRRIDLFGDDGNKYTFLLKAHEDTRLDERIMQFFSFINTCILDKRKSNKLTDNLRNRLAITTYKVSPLTPEVGMIGFVRNCVTLFDLVKNYREKKSIKLEGEYNLVIQNCEKYDELPLCTEKVKYFRYGYEACDGNDLKIILFNSSDDSMNWLQRRTTYTASLAMTSMAGYVLGLGDRHLCNIMINKSTGKLVHIDFGDSFEVAQYRSNFPEKVPFRLTRLLQNALEVSRIEGTFRKSCENSLLMMRNNSEQIIGLLSAFIYDPLRQWTKSSTQVKEEVATGKINALNDTAQINEEEKVINRISDKLGGNDFNDKMNLNVEEQVERLINDATDVKNLCMMYKGWYPWW</sequence>
<dbReference type="InterPro" id="IPR016024">
    <property type="entry name" value="ARM-type_fold"/>
</dbReference>
<comment type="similarity">
    <text evidence="1">Belongs to the PI3/PI4-kinase family.</text>
</comment>
<dbReference type="SUPFAM" id="SSF47212">
    <property type="entry name" value="FKBP12-rapamycin-binding domain of FKBP-rapamycin-associated protein (FRAP)"/>
    <property type="match status" value="1"/>
</dbReference>
<dbReference type="PROSITE" id="PS50290">
    <property type="entry name" value="PI3_4_KINASE_3"/>
    <property type="match status" value="1"/>
</dbReference>
<dbReference type="Pfam" id="PF08771">
    <property type="entry name" value="FRB_dom"/>
    <property type="match status" value="1"/>
</dbReference>
<dbReference type="InterPro" id="IPR026683">
    <property type="entry name" value="TOR_cat"/>
</dbReference>
<dbReference type="InterPro" id="IPR003152">
    <property type="entry name" value="FATC_dom"/>
</dbReference>
<dbReference type="InterPro" id="IPR003151">
    <property type="entry name" value="PIK-rel_kinase_FAT"/>
</dbReference>
<keyword evidence="5" id="KW-0547">Nucleotide-binding</keyword>
<keyword evidence="4" id="KW-0677">Repeat</keyword>
<dbReference type="PROSITE" id="PS51189">
    <property type="entry name" value="FAT"/>
    <property type="match status" value="1"/>
</dbReference>
<evidence type="ECO:0000259" key="11">
    <source>
        <dbReference type="PROSITE" id="PS51189"/>
    </source>
</evidence>
<dbReference type="InterPro" id="IPR018936">
    <property type="entry name" value="PI3/4_kinase_CS"/>
</dbReference>
<evidence type="ECO:0000313" key="14">
    <source>
        <dbReference type="Proteomes" id="UP001470230"/>
    </source>
</evidence>
<name>A0ABR2IJT2_9EUKA</name>
<dbReference type="Pfam" id="PF02260">
    <property type="entry name" value="FATC"/>
    <property type="match status" value="1"/>
</dbReference>
<dbReference type="InterPro" id="IPR014009">
    <property type="entry name" value="PIK_FAT"/>
</dbReference>
<dbReference type="InterPro" id="IPR011989">
    <property type="entry name" value="ARM-like"/>
</dbReference>
<feature type="domain" description="FAT" evidence="11">
    <location>
        <begin position="1220"/>
        <end position="1772"/>
    </location>
</feature>
<comment type="catalytic activity">
    <reaction evidence="8">
        <text>L-threonyl-[protein] + ATP = O-phospho-L-threonyl-[protein] + ADP + H(+)</text>
        <dbReference type="Rhea" id="RHEA:46608"/>
        <dbReference type="Rhea" id="RHEA-COMP:11060"/>
        <dbReference type="Rhea" id="RHEA-COMP:11605"/>
        <dbReference type="ChEBI" id="CHEBI:15378"/>
        <dbReference type="ChEBI" id="CHEBI:30013"/>
        <dbReference type="ChEBI" id="CHEBI:30616"/>
        <dbReference type="ChEBI" id="CHEBI:61977"/>
        <dbReference type="ChEBI" id="CHEBI:456216"/>
        <dbReference type="EC" id="2.7.11.1"/>
    </reaction>
</comment>
<dbReference type="PROSITE" id="PS00916">
    <property type="entry name" value="PI3_4_KINASE_2"/>
    <property type="match status" value="1"/>
</dbReference>
<proteinExistence type="inferred from homology"/>
<keyword evidence="14" id="KW-1185">Reference proteome</keyword>
<protein>
    <recommendedName>
        <fullName evidence="2">non-specific serine/threonine protein kinase</fullName>
        <ecNumber evidence="2">2.7.11.1</ecNumber>
    </recommendedName>
</protein>
<evidence type="ECO:0000313" key="13">
    <source>
        <dbReference type="EMBL" id="KAK8863884.1"/>
    </source>
</evidence>
<dbReference type="InterPro" id="IPR036940">
    <property type="entry name" value="PI3/4_kinase_cat_sf"/>
</dbReference>
<dbReference type="Proteomes" id="UP001470230">
    <property type="component" value="Unassembled WGS sequence"/>
</dbReference>
<keyword evidence="6" id="KW-0418">Kinase</keyword>
<dbReference type="InterPro" id="IPR009076">
    <property type="entry name" value="FRB_dom"/>
</dbReference>
<dbReference type="PANTHER" id="PTHR11139">
    <property type="entry name" value="ATAXIA TELANGIECTASIA MUTATED ATM -RELATED"/>
    <property type="match status" value="1"/>
</dbReference>
<dbReference type="Gene3D" id="1.25.10.10">
    <property type="entry name" value="Leucine-rich Repeat Variant"/>
    <property type="match status" value="1"/>
</dbReference>
<evidence type="ECO:0000256" key="3">
    <source>
        <dbReference type="ARBA" id="ARBA00022679"/>
    </source>
</evidence>
<keyword evidence="7" id="KW-0067">ATP-binding</keyword>
<dbReference type="InterPro" id="IPR011009">
    <property type="entry name" value="Kinase-like_dom_sf"/>
</dbReference>
<dbReference type="EMBL" id="JAPFFF010000017">
    <property type="protein sequence ID" value="KAK8863884.1"/>
    <property type="molecule type" value="Genomic_DNA"/>
</dbReference>
<keyword evidence="3" id="KW-0808">Transferase</keyword>
<dbReference type="Gene3D" id="1.10.1070.11">
    <property type="entry name" value="Phosphatidylinositol 3-/4-kinase, catalytic domain"/>
    <property type="match status" value="1"/>
</dbReference>
<dbReference type="SMART" id="SM01345">
    <property type="entry name" value="Rapamycin_bind"/>
    <property type="match status" value="1"/>
</dbReference>
<dbReference type="InterPro" id="IPR036738">
    <property type="entry name" value="FRB_sf"/>
</dbReference>
<dbReference type="SUPFAM" id="SSF56112">
    <property type="entry name" value="Protein kinase-like (PK-like)"/>
    <property type="match status" value="1"/>
</dbReference>
<evidence type="ECO:0000256" key="4">
    <source>
        <dbReference type="ARBA" id="ARBA00022737"/>
    </source>
</evidence>
<dbReference type="Pfam" id="PF00454">
    <property type="entry name" value="PI3_PI4_kinase"/>
    <property type="match status" value="1"/>
</dbReference>
<dbReference type="CDD" id="cd05169">
    <property type="entry name" value="PIKKc_TOR"/>
    <property type="match status" value="1"/>
</dbReference>
<evidence type="ECO:0000256" key="2">
    <source>
        <dbReference type="ARBA" id="ARBA00012513"/>
    </source>
</evidence>
<evidence type="ECO:0000256" key="6">
    <source>
        <dbReference type="ARBA" id="ARBA00022777"/>
    </source>
</evidence>
<evidence type="ECO:0000259" key="10">
    <source>
        <dbReference type="PROSITE" id="PS50290"/>
    </source>
</evidence>
<dbReference type="Pfam" id="PF02259">
    <property type="entry name" value="FAT"/>
    <property type="match status" value="1"/>
</dbReference>
<evidence type="ECO:0000256" key="5">
    <source>
        <dbReference type="ARBA" id="ARBA00022741"/>
    </source>
</evidence>